<proteinExistence type="predicted"/>
<evidence type="ECO:0000259" key="4">
    <source>
        <dbReference type="PROSITE" id="PS50048"/>
    </source>
</evidence>
<dbReference type="InterPro" id="IPR001138">
    <property type="entry name" value="Zn2Cys6_DnaBD"/>
</dbReference>
<keyword evidence="2" id="KW-0539">Nucleus</keyword>
<dbReference type="AlphaFoldDB" id="A0A4Z1PL91"/>
<dbReference type="InterPro" id="IPR050797">
    <property type="entry name" value="Carb_Metab_Trans_Reg"/>
</dbReference>
<dbReference type="Proteomes" id="UP000298493">
    <property type="component" value="Unassembled WGS sequence"/>
</dbReference>
<dbReference type="SMART" id="SM00906">
    <property type="entry name" value="Fungal_trans"/>
    <property type="match status" value="1"/>
</dbReference>
<dbReference type="GO" id="GO:0008270">
    <property type="term" value="F:zinc ion binding"/>
    <property type="evidence" value="ECO:0007669"/>
    <property type="project" value="InterPro"/>
</dbReference>
<dbReference type="Pfam" id="PF04082">
    <property type="entry name" value="Fungal_trans"/>
    <property type="match status" value="1"/>
</dbReference>
<dbReference type="PROSITE" id="PS50048">
    <property type="entry name" value="ZN2_CY6_FUNGAL_2"/>
    <property type="match status" value="1"/>
</dbReference>
<dbReference type="GO" id="GO:0000981">
    <property type="term" value="F:DNA-binding transcription factor activity, RNA polymerase II-specific"/>
    <property type="evidence" value="ECO:0007669"/>
    <property type="project" value="InterPro"/>
</dbReference>
<evidence type="ECO:0000313" key="6">
    <source>
        <dbReference type="Proteomes" id="UP000298493"/>
    </source>
</evidence>
<dbReference type="CDD" id="cd00067">
    <property type="entry name" value="GAL4"/>
    <property type="match status" value="1"/>
</dbReference>
<protein>
    <submittedName>
        <fullName evidence="5">Putative sucrose utilization protein SUC1</fullName>
    </submittedName>
</protein>
<accession>A0A4Z1PL91</accession>
<dbReference type="SUPFAM" id="SSF57701">
    <property type="entry name" value="Zn2/Cys6 DNA-binding domain"/>
    <property type="match status" value="1"/>
</dbReference>
<dbReference type="CDD" id="cd12148">
    <property type="entry name" value="fungal_TF_MHR"/>
    <property type="match status" value="1"/>
</dbReference>
<feature type="domain" description="Zn(2)-C6 fungal-type" evidence="4">
    <location>
        <begin position="15"/>
        <end position="46"/>
    </location>
</feature>
<dbReference type="InterPro" id="IPR036864">
    <property type="entry name" value="Zn2-C6_fun-type_DNA-bd_sf"/>
</dbReference>
<comment type="caution">
    <text evidence="5">The sequence shown here is derived from an EMBL/GenBank/DDBJ whole genome shotgun (WGS) entry which is preliminary data.</text>
</comment>
<sequence>MSSSPATSSTPVKRACDSCHRRKVKCIGEGTKPCKNCISAGLTCTYNAIPQKKGPKGSRAKVLSELRENQRQSQLSPGTQFDLSHGSRSLSPVAGLARTPGLLTLGIVDSCVDYFFANIYPTQPILHRGRVQQTIQAMDHSIEAYCKLVSLCAYVLVQPTMVLQSSARPAGDFAQNSNQGLAHVLLEEAVRVRKAYEYSENPTILTVYTSFFIFSTYFCMDRQNAAWVYLREATTVAHIMGMHEEETYKNDDYVDASRKRRLFWVLFMTERAYAFKRHRPLTLYDTIQLPTTEEDPTETLQLSGFIHLIKLYKPFDETFFGLWNRTRHGAVPSWLVGLQRQLSDALPEYIEHTETQAVDLKMSQQWLKTMVWQLAISHGFISSMASDNTLSFRYPIEISRDLVEMSNNFSQHAMEVHGIGLVEKLFDVACTLIDVMACVPMSPTNYDMSPRDYLNRFISLISGLRGGQSRYMPLLQTKLSEVLPSYQLPLHPSLSSNRLDVYSDHSQPASATRSNEATPFETPPAMNIRQHMPGMSYQDPALSTMQGPMSETGPYPSYSSSVVYQQSTTGPSAADQGLYQTHLPRRPGYPG</sequence>
<evidence type="ECO:0000256" key="3">
    <source>
        <dbReference type="SAM" id="MobiDB-lite"/>
    </source>
</evidence>
<keyword evidence="6" id="KW-1185">Reference proteome</keyword>
<dbReference type="GO" id="GO:0006351">
    <property type="term" value="P:DNA-templated transcription"/>
    <property type="evidence" value="ECO:0007669"/>
    <property type="project" value="InterPro"/>
</dbReference>
<gene>
    <name evidence="5" type="ORF">E6O75_ATG01144</name>
</gene>
<reference evidence="5 6" key="1">
    <citation type="submission" date="2019-04" db="EMBL/GenBank/DDBJ databases">
        <title>High contiguity whole genome sequence and gene annotation resource for two Venturia nashicola isolates.</title>
        <authorList>
            <person name="Prokchorchik M."/>
            <person name="Won K."/>
            <person name="Lee Y."/>
            <person name="Choi E.D."/>
            <person name="Segonzac C."/>
            <person name="Sohn K.H."/>
        </authorList>
    </citation>
    <scope>NUCLEOTIDE SEQUENCE [LARGE SCALE GENOMIC DNA]</scope>
    <source>
        <strain evidence="5 6">PRI2</strain>
    </source>
</reference>
<dbReference type="GO" id="GO:0003677">
    <property type="term" value="F:DNA binding"/>
    <property type="evidence" value="ECO:0007669"/>
    <property type="project" value="InterPro"/>
</dbReference>
<evidence type="ECO:0000256" key="2">
    <source>
        <dbReference type="ARBA" id="ARBA00023242"/>
    </source>
</evidence>
<feature type="region of interest" description="Disordered" evidence="3">
    <location>
        <begin position="67"/>
        <end position="86"/>
    </location>
</feature>
<organism evidence="5 6">
    <name type="scientific">Venturia nashicola</name>
    <dbReference type="NCBI Taxonomy" id="86259"/>
    <lineage>
        <taxon>Eukaryota</taxon>
        <taxon>Fungi</taxon>
        <taxon>Dikarya</taxon>
        <taxon>Ascomycota</taxon>
        <taxon>Pezizomycotina</taxon>
        <taxon>Dothideomycetes</taxon>
        <taxon>Pleosporomycetidae</taxon>
        <taxon>Venturiales</taxon>
        <taxon>Venturiaceae</taxon>
        <taxon>Venturia</taxon>
    </lineage>
</organism>
<feature type="compositionally biased region" description="Polar residues" evidence="3">
    <location>
        <begin position="499"/>
        <end position="517"/>
    </location>
</feature>
<feature type="compositionally biased region" description="Low complexity" evidence="3">
    <location>
        <begin position="552"/>
        <end position="570"/>
    </location>
</feature>
<dbReference type="Pfam" id="PF00172">
    <property type="entry name" value="Zn_clus"/>
    <property type="match status" value="1"/>
</dbReference>
<dbReference type="PANTHER" id="PTHR31668">
    <property type="entry name" value="GLUCOSE TRANSPORT TRANSCRIPTION REGULATOR RGT1-RELATED-RELATED"/>
    <property type="match status" value="1"/>
</dbReference>
<dbReference type="InterPro" id="IPR007219">
    <property type="entry name" value="XnlR_reg_dom"/>
</dbReference>
<dbReference type="Gene3D" id="4.10.240.10">
    <property type="entry name" value="Zn(2)-C6 fungal-type DNA-binding domain"/>
    <property type="match status" value="1"/>
</dbReference>
<evidence type="ECO:0000256" key="1">
    <source>
        <dbReference type="ARBA" id="ARBA00022723"/>
    </source>
</evidence>
<dbReference type="EMBL" id="SNSC02000002">
    <property type="protein sequence ID" value="TID26651.1"/>
    <property type="molecule type" value="Genomic_DNA"/>
</dbReference>
<dbReference type="PROSITE" id="PS00463">
    <property type="entry name" value="ZN2_CY6_FUNGAL_1"/>
    <property type="match status" value="1"/>
</dbReference>
<evidence type="ECO:0000313" key="5">
    <source>
        <dbReference type="EMBL" id="TID26651.1"/>
    </source>
</evidence>
<name>A0A4Z1PL91_9PEZI</name>
<feature type="compositionally biased region" description="Polar residues" evidence="3">
    <location>
        <begin position="71"/>
        <end position="86"/>
    </location>
</feature>
<feature type="region of interest" description="Disordered" evidence="3">
    <location>
        <begin position="499"/>
        <end position="591"/>
    </location>
</feature>
<keyword evidence="1" id="KW-0479">Metal-binding</keyword>
<dbReference type="STRING" id="86259.A0A4Z1PL91"/>
<dbReference type="PANTHER" id="PTHR31668:SF20">
    <property type="entry name" value="ZN(II)2CYS6 TRANSCRIPTION FACTOR (EUROFUNG)"/>
    <property type="match status" value="1"/>
</dbReference>
<dbReference type="SMART" id="SM00066">
    <property type="entry name" value="GAL4"/>
    <property type="match status" value="1"/>
</dbReference>